<proteinExistence type="predicted"/>
<evidence type="ECO:0000313" key="4">
    <source>
        <dbReference type="EMBL" id="EDH3818443.1"/>
    </source>
</evidence>
<dbReference type="EMBL" id="AAMOLN010000003">
    <property type="protein sequence ID" value="EDJ4846458.1"/>
    <property type="molecule type" value="Genomic_DNA"/>
</dbReference>
<accession>A0A633VW64</accession>
<name>A0A633VW64_SALER</name>
<organism evidence="4">
    <name type="scientific">Salmonella enterica</name>
    <name type="common">Salmonella choleraesuis</name>
    <dbReference type="NCBI Taxonomy" id="28901"/>
    <lineage>
        <taxon>Bacteria</taxon>
        <taxon>Pseudomonadati</taxon>
        <taxon>Pseudomonadota</taxon>
        <taxon>Gammaproteobacteria</taxon>
        <taxon>Enterobacterales</taxon>
        <taxon>Enterobacteriaceae</taxon>
        <taxon>Salmonella</taxon>
    </lineage>
</organism>
<sequence>MVVVICMMSYSDPLLKITSPVRGTVAVIALKQSVLSQPVYAIANKLQKKVGLKYLKSTYSDPFIRRSE</sequence>
<dbReference type="AlphaFoldDB" id="A0A633VW64"/>
<evidence type="ECO:0000313" key="1">
    <source>
        <dbReference type="EMBL" id="EBQ1638458.1"/>
    </source>
</evidence>
<dbReference type="EMBL" id="AAGOCF010000013">
    <property type="protein sequence ID" value="EBQ1638458.1"/>
    <property type="molecule type" value="Genomic_DNA"/>
</dbReference>
<evidence type="ECO:0000313" key="3">
    <source>
        <dbReference type="EMBL" id="ECX4340457.1"/>
    </source>
</evidence>
<dbReference type="EMBL" id="AAMHLL010000016">
    <property type="protein sequence ID" value="EDH3818443.1"/>
    <property type="molecule type" value="Genomic_DNA"/>
</dbReference>
<gene>
    <name evidence="1" type="ORF">A0211_14240</name>
    <name evidence="2" type="ORF">B2O44_04720</name>
    <name evidence="3" type="ORF">F6G05_04465</name>
    <name evidence="4" type="ORF">GDE03_10255</name>
    <name evidence="5" type="ORF">GE747_05370</name>
</gene>
<evidence type="ECO:0000313" key="5">
    <source>
        <dbReference type="EMBL" id="EDJ4846458.1"/>
    </source>
</evidence>
<dbReference type="EMBL" id="AAGSAP010000003">
    <property type="protein sequence ID" value="EBR3695139.1"/>
    <property type="molecule type" value="Genomic_DNA"/>
</dbReference>
<reference evidence="4" key="2">
    <citation type="submission" date="2019-10" db="EMBL/GenBank/DDBJ databases">
        <authorList>
            <consortium name="PulseNet: The National Subtyping Network for Foodborne Disease Surveillance"/>
            <person name="Tarr C.L."/>
            <person name="Trees E."/>
            <person name="Katz L.S."/>
            <person name="Carleton-Romer H.A."/>
            <person name="Stroika S."/>
            <person name="Kucerova Z."/>
            <person name="Roache K.F."/>
            <person name="Sabol A.L."/>
            <person name="Besser J."/>
            <person name="Gerner-Smidt P."/>
        </authorList>
    </citation>
    <scope>NUCLEOTIDE SEQUENCE</scope>
    <source>
        <strain evidence="2">PNUSAS008999</strain>
        <strain evidence="3">PNUSAS101002</strain>
        <strain evidence="5">PNUSAS107751</strain>
        <strain evidence="4">PNUSAS110066</strain>
    </source>
</reference>
<dbReference type="EMBL" id="AALAGJ010000002">
    <property type="protein sequence ID" value="ECX4340457.1"/>
    <property type="molecule type" value="Genomic_DNA"/>
</dbReference>
<comment type="caution">
    <text evidence="4">The sequence shown here is derived from an EMBL/GenBank/DDBJ whole genome shotgun (WGS) entry which is preliminary data.</text>
</comment>
<protein>
    <submittedName>
        <fullName evidence="4">Uncharacterized protein</fullName>
    </submittedName>
</protein>
<evidence type="ECO:0000313" key="2">
    <source>
        <dbReference type="EMBL" id="EBR3695139.1"/>
    </source>
</evidence>
<reference evidence="1" key="1">
    <citation type="submission" date="2018-07" db="EMBL/GenBank/DDBJ databases">
        <authorList>
            <consortium name="GenomeTrakr network: Whole genome sequencing for foodborne pathogen traceback"/>
        </authorList>
    </citation>
    <scope>NUCLEOTIDE SEQUENCE</scope>
    <source>
        <strain evidence="1">CFSAN046215</strain>
    </source>
</reference>